<dbReference type="Proteomes" id="UP000438429">
    <property type="component" value="Unassembled WGS sequence"/>
</dbReference>
<dbReference type="AlphaFoldDB" id="A0A6A4TG04"/>
<evidence type="ECO:0000313" key="1">
    <source>
        <dbReference type="EMBL" id="KAF0042690.1"/>
    </source>
</evidence>
<accession>A0A6A4TG04</accession>
<proteinExistence type="predicted"/>
<sequence length="70" mass="7802">MSPASRSARQNIPIAVAHRASDRLGSERLSCLRLVKPGINQRRAERRCQAPGDVIAVRHESETRKALFPL</sequence>
<protein>
    <submittedName>
        <fullName evidence="1">Uncharacterized protein</fullName>
    </submittedName>
</protein>
<evidence type="ECO:0000313" key="2">
    <source>
        <dbReference type="Proteomes" id="UP000438429"/>
    </source>
</evidence>
<comment type="caution">
    <text evidence="1">The sequence shown here is derived from an EMBL/GenBank/DDBJ whole genome shotgun (WGS) entry which is preliminary data.</text>
</comment>
<name>A0A6A4TG04_SCOMX</name>
<dbReference type="EMBL" id="VEVO01000004">
    <property type="protein sequence ID" value="KAF0042690.1"/>
    <property type="molecule type" value="Genomic_DNA"/>
</dbReference>
<reference evidence="1 2" key="1">
    <citation type="submission" date="2019-06" db="EMBL/GenBank/DDBJ databases">
        <title>Draft genomes of female and male turbot (Scophthalmus maximus).</title>
        <authorList>
            <person name="Xu H."/>
            <person name="Xu X.-W."/>
            <person name="Shao C."/>
            <person name="Chen S."/>
        </authorList>
    </citation>
    <scope>NUCLEOTIDE SEQUENCE [LARGE SCALE GENOMIC DNA]</scope>
    <source>
        <strain evidence="1">Ysfricsl-2016a</strain>
        <tissue evidence="1">Blood</tissue>
    </source>
</reference>
<gene>
    <name evidence="1" type="ORF">F2P81_004027</name>
</gene>
<organism evidence="1 2">
    <name type="scientific">Scophthalmus maximus</name>
    <name type="common">Turbot</name>
    <name type="synonym">Psetta maxima</name>
    <dbReference type="NCBI Taxonomy" id="52904"/>
    <lineage>
        <taxon>Eukaryota</taxon>
        <taxon>Metazoa</taxon>
        <taxon>Chordata</taxon>
        <taxon>Craniata</taxon>
        <taxon>Vertebrata</taxon>
        <taxon>Euteleostomi</taxon>
        <taxon>Actinopterygii</taxon>
        <taxon>Neopterygii</taxon>
        <taxon>Teleostei</taxon>
        <taxon>Neoteleostei</taxon>
        <taxon>Acanthomorphata</taxon>
        <taxon>Carangaria</taxon>
        <taxon>Pleuronectiformes</taxon>
        <taxon>Pleuronectoidei</taxon>
        <taxon>Scophthalmidae</taxon>
        <taxon>Scophthalmus</taxon>
    </lineage>
</organism>